<organism evidence="1 2">
    <name type="scientific">Solanum tuberosum</name>
    <name type="common">Potato</name>
    <dbReference type="NCBI Taxonomy" id="4113"/>
    <lineage>
        <taxon>Eukaryota</taxon>
        <taxon>Viridiplantae</taxon>
        <taxon>Streptophyta</taxon>
        <taxon>Embryophyta</taxon>
        <taxon>Tracheophyta</taxon>
        <taxon>Spermatophyta</taxon>
        <taxon>Magnoliopsida</taxon>
        <taxon>eudicotyledons</taxon>
        <taxon>Gunneridae</taxon>
        <taxon>Pentapetalae</taxon>
        <taxon>asterids</taxon>
        <taxon>lamiids</taxon>
        <taxon>Solanales</taxon>
        <taxon>Solanaceae</taxon>
        <taxon>Solanoideae</taxon>
        <taxon>Solaneae</taxon>
        <taxon>Solanum</taxon>
    </lineage>
</organism>
<evidence type="ECO:0000313" key="2">
    <source>
        <dbReference type="Proteomes" id="UP000011115"/>
    </source>
</evidence>
<reference evidence="1" key="2">
    <citation type="submission" date="2015-06" db="UniProtKB">
        <authorList>
            <consortium name="EnsemblPlants"/>
        </authorList>
    </citation>
    <scope>IDENTIFICATION</scope>
    <source>
        <strain evidence="1">DM1-3 516 R44</strain>
    </source>
</reference>
<accession>M1E0L1</accession>
<sequence>MKIRDEKCRSSQRRSQPQTIGLSTGHVWVVVGPSQEVEFQSFFATRNSLVDVESGELKFWVNGEEVIFNIFKLMKQPSDLHVISVIDLIYEAVVSVSNVSCVGESLAVILLNYDGEEIQDYDEVVVSLSGLGSYSKSTLKLDIDLKNRGSLPAKPSIEEPPKLKLKVLPPHLHYVFLEPIILYP</sequence>
<evidence type="ECO:0000313" key="1">
    <source>
        <dbReference type="EnsemblPlants" id="PGSC0003DMT400097421"/>
    </source>
</evidence>
<dbReference type="HOGENOM" id="CLU_1470644_0_0_1"/>
<keyword evidence="2" id="KW-1185">Reference proteome</keyword>
<dbReference type="PaxDb" id="4113-PGSC0003DMT400097421"/>
<dbReference type="AlphaFoldDB" id="M1E0L1"/>
<dbReference type="EnsemblPlants" id="PGSC0003DMT400097421">
    <property type="protein sequence ID" value="PGSC0003DMT400097421"/>
    <property type="gene ID" value="PGSC0003DMG400046992"/>
</dbReference>
<reference evidence="2" key="1">
    <citation type="journal article" date="2011" name="Nature">
        <title>Genome sequence and analysis of the tuber crop potato.</title>
        <authorList>
            <consortium name="The Potato Genome Sequencing Consortium"/>
        </authorList>
    </citation>
    <scope>NUCLEOTIDE SEQUENCE [LARGE SCALE GENOMIC DNA]</scope>
    <source>
        <strain evidence="2">cv. DM1-3 516 R44</strain>
    </source>
</reference>
<protein>
    <submittedName>
        <fullName evidence="1">Integrase core domain containing protein</fullName>
    </submittedName>
</protein>
<dbReference type="Proteomes" id="UP000011115">
    <property type="component" value="Unassembled WGS sequence"/>
</dbReference>
<dbReference type="eggNOG" id="KOG0017">
    <property type="taxonomic scope" value="Eukaryota"/>
</dbReference>
<dbReference type="InParanoid" id="M1E0L1"/>
<dbReference type="Gramene" id="PGSC0003DMT400097421">
    <property type="protein sequence ID" value="PGSC0003DMT400097421"/>
    <property type="gene ID" value="PGSC0003DMG400046992"/>
</dbReference>
<proteinExistence type="predicted"/>
<name>M1E0L1_SOLTU</name>